<dbReference type="OrthoDB" id="41532at2759"/>
<evidence type="ECO:0000259" key="4">
    <source>
        <dbReference type="PROSITE" id="PS51186"/>
    </source>
</evidence>
<name>A0A2P6TKD9_CHLSO</name>
<dbReference type="Gene3D" id="3.40.630.30">
    <property type="match status" value="1"/>
</dbReference>
<dbReference type="PANTHER" id="PTHR43420:SF12">
    <property type="entry name" value="N-ACETYLTRANSFERASE DOMAIN-CONTAINING PROTEIN"/>
    <property type="match status" value="1"/>
</dbReference>
<feature type="region of interest" description="Disordered" evidence="3">
    <location>
        <begin position="408"/>
        <end position="433"/>
    </location>
</feature>
<comment type="caution">
    <text evidence="5">The sequence shown here is derived from an EMBL/GenBank/DDBJ whole genome shotgun (WGS) entry which is preliminary data.</text>
</comment>
<gene>
    <name evidence="5" type="ORF">C2E21_6710</name>
</gene>
<evidence type="ECO:0000256" key="3">
    <source>
        <dbReference type="SAM" id="MobiDB-lite"/>
    </source>
</evidence>
<dbReference type="InterPro" id="IPR016181">
    <property type="entry name" value="Acyl_CoA_acyltransferase"/>
</dbReference>
<proteinExistence type="predicted"/>
<accession>A0A2P6TKD9</accession>
<dbReference type="InterPro" id="IPR050680">
    <property type="entry name" value="YpeA/RimI_acetyltransf"/>
</dbReference>
<dbReference type="GO" id="GO:0016747">
    <property type="term" value="F:acyltransferase activity, transferring groups other than amino-acyl groups"/>
    <property type="evidence" value="ECO:0007669"/>
    <property type="project" value="InterPro"/>
</dbReference>
<dbReference type="PROSITE" id="PS51186">
    <property type="entry name" value="GNAT"/>
    <property type="match status" value="1"/>
</dbReference>
<keyword evidence="2" id="KW-0012">Acyltransferase</keyword>
<feature type="compositionally biased region" description="Low complexity" evidence="3">
    <location>
        <begin position="408"/>
        <end position="417"/>
    </location>
</feature>
<feature type="compositionally biased region" description="Low complexity" evidence="3">
    <location>
        <begin position="337"/>
        <end position="361"/>
    </location>
</feature>
<reference evidence="5 6" key="1">
    <citation type="journal article" date="2018" name="Plant J.">
        <title>Genome sequences of Chlorella sorokiniana UTEX 1602 and Micractinium conductrix SAG 241.80: implications to maltose excretion by a green alga.</title>
        <authorList>
            <person name="Arriola M.B."/>
            <person name="Velmurugan N."/>
            <person name="Zhang Y."/>
            <person name="Plunkett M.H."/>
            <person name="Hondzo H."/>
            <person name="Barney B.M."/>
        </authorList>
    </citation>
    <scope>NUCLEOTIDE SEQUENCE [LARGE SCALE GENOMIC DNA]</scope>
    <source>
        <strain evidence="6">UTEX 1602</strain>
    </source>
</reference>
<dbReference type="PANTHER" id="PTHR43420">
    <property type="entry name" value="ACETYLTRANSFERASE"/>
    <property type="match status" value="1"/>
</dbReference>
<evidence type="ECO:0000313" key="6">
    <source>
        <dbReference type="Proteomes" id="UP000239899"/>
    </source>
</evidence>
<evidence type="ECO:0000313" key="5">
    <source>
        <dbReference type="EMBL" id="PRW44537.1"/>
    </source>
</evidence>
<feature type="domain" description="N-acetyltransferase" evidence="4">
    <location>
        <begin position="5"/>
        <end position="220"/>
    </location>
</feature>
<dbReference type="InterPro" id="IPR000182">
    <property type="entry name" value="GNAT_dom"/>
</dbReference>
<keyword evidence="6" id="KW-1185">Reference proteome</keyword>
<dbReference type="SUPFAM" id="SSF55729">
    <property type="entry name" value="Acyl-CoA N-acyltransferases (Nat)"/>
    <property type="match status" value="1"/>
</dbReference>
<sequence>MSPPVVVRACSSAADCALVAKLCGDSFPEECHGQGLSVAEWQQIEAEELSRTPSWWRQIGLACEGDKLLGVVVLTLENEEDDAISWSEYSRRVGCGPTVLSMLYDRVLDEALLEHECLIDFIAVSPDARGKGVGALLMRWAEQTGAAILAETEADAVAANGVDMTLWVAADNAAAVRLYTKSGYVPVKRTDRGACNCLASRVLNFFLGHSVWIKMRKPLPPPGHLVAAQPAPQSMPVAVASGAAAGEAQFEDVALEAAQQSPAAQPAAARMGCFGRRQPQPAAAAARAAAAAGDSETGMAAPPAPGIHAGSLLRKLSNGAGVLGPLPASQGPTPRIGAVPASGFSGSSAPAGGAAQPPAYGRVSSLKEGGGYTQLELRAMPASSDGGASHAEPAKLFVEAAAGAPAPAPSASVASIDSDSEADGPAGISDAPAGDVFVIMPLPEASQPGLA</sequence>
<feature type="region of interest" description="Disordered" evidence="3">
    <location>
        <begin position="324"/>
        <end position="367"/>
    </location>
</feature>
<dbReference type="Proteomes" id="UP000239899">
    <property type="component" value="Unassembled WGS sequence"/>
</dbReference>
<dbReference type="AlphaFoldDB" id="A0A2P6TKD9"/>
<dbReference type="Pfam" id="PF00583">
    <property type="entry name" value="Acetyltransf_1"/>
    <property type="match status" value="1"/>
</dbReference>
<keyword evidence="1" id="KW-0808">Transferase</keyword>
<evidence type="ECO:0000256" key="2">
    <source>
        <dbReference type="ARBA" id="ARBA00023315"/>
    </source>
</evidence>
<organism evidence="5 6">
    <name type="scientific">Chlorella sorokiniana</name>
    <name type="common">Freshwater green alga</name>
    <dbReference type="NCBI Taxonomy" id="3076"/>
    <lineage>
        <taxon>Eukaryota</taxon>
        <taxon>Viridiplantae</taxon>
        <taxon>Chlorophyta</taxon>
        <taxon>core chlorophytes</taxon>
        <taxon>Trebouxiophyceae</taxon>
        <taxon>Chlorellales</taxon>
        <taxon>Chlorellaceae</taxon>
        <taxon>Chlorella clade</taxon>
        <taxon>Chlorella</taxon>
    </lineage>
</organism>
<dbReference type="CDD" id="cd04301">
    <property type="entry name" value="NAT_SF"/>
    <property type="match status" value="1"/>
</dbReference>
<evidence type="ECO:0000256" key="1">
    <source>
        <dbReference type="ARBA" id="ARBA00022679"/>
    </source>
</evidence>
<protein>
    <submittedName>
        <fullName evidence="5">GNAT family acetyltransferase</fullName>
    </submittedName>
</protein>
<dbReference type="EMBL" id="LHPG02000013">
    <property type="protein sequence ID" value="PRW44537.1"/>
    <property type="molecule type" value="Genomic_DNA"/>
</dbReference>